<sequence>KSRKRDAAVSEILTTERTYVAGLRKLVNCFLVPLRENYKSAQKSILSTKPLATLEEISSLFGNIEPLLSFHEQLLKYLEERYRKWNSTQKISDIFIQN</sequence>
<protein>
    <submittedName>
        <fullName evidence="1">13038_t:CDS:1</fullName>
    </submittedName>
</protein>
<organism evidence="1 2">
    <name type="scientific">Racocetra persica</name>
    <dbReference type="NCBI Taxonomy" id="160502"/>
    <lineage>
        <taxon>Eukaryota</taxon>
        <taxon>Fungi</taxon>
        <taxon>Fungi incertae sedis</taxon>
        <taxon>Mucoromycota</taxon>
        <taxon>Glomeromycotina</taxon>
        <taxon>Glomeromycetes</taxon>
        <taxon>Diversisporales</taxon>
        <taxon>Gigasporaceae</taxon>
        <taxon>Racocetra</taxon>
    </lineage>
</organism>
<name>A0ACA9STQ8_9GLOM</name>
<comment type="caution">
    <text evidence="1">The sequence shown here is derived from an EMBL/GenBank/DDBJ whole genome shotgun (WGS) entry which is preliminary data.</text>
</comment>
<gene>
    <name evidence="1" type="ORF">RPERSI_LOCUS34404</name>
</gene>
<dbReference type="EMBL" id="CAJVQC010153681">
    <property type="protein sequence ID" value="CAG8846961.1"/>
    <property type="molecule type" value="Genomic_DNA"/>
</dbReference>
<reference evidence="1" key="1">
    <citation type="submission" date="2021-06" db="EMBL/GenBank/DDBJ databases">
        <authorList>
            <person name="Kallberg Y."/>
            <person name="Tangrot J."/>
            <person name="Rosling A."/>
        </authorList>
    </citation>
    <scope>NUCLEOTIDE SEQUENCE</scope>
    <source>
        <strain evidence="1">MA461A</strain>
    </source>
</reference>
<keyword evidence="2" id="KW-1185">Reference proteome</keyword>
<feature type="non-terminal residue" evidence="1">
    <location>
        <position position="98"/>
    </location>
</feature>
<evidence type="ECO:0000313" key="2">
    <source>
        <dbReference type="Proteomes" id="UP000789920"/>
    </source>
</evidence>
<feature type="non-terminal residue" evidence="1">
    <location>
        <position position="1"/>
    </location>
</feature>
<accession>A0ACA9STQ8</accession>
<dbReference type="Proteomes" id="UP000789920">
    <property type="component" value="Unassembled WGS sequence"/>
</dbReference>
<evidence type="ECO:0000313" key="1">
    <source>
        <dbReference type="EMBL" id="CAG8846961.1"/>
    </source>
</evidence>
<proteinExistence type="predicted"/>